<dbReference type="InterPro" id="IPR045007">
    <property type="entry name" value="LSB5"/>
</dbReference>
<dbReference type="Pfam" id="PF03127">
    <property type="entry name" value="GAT"/>
    <property type="match status" value="1"/>
</dbReference>
<dbReference type="InterPro" id="IPR008942">
    <property type="entry name" value="ENTH_VHS"/>
</dbReference>
<feature type="domain" description="GAT" evidence="6">
    <location>
        <begin position="291"/>
        <end position="379"/>
    </location>
</feature>
<dbReference type="Proteomes" id="UP001305414">
    <property type="component" value="Unassembled WGS sequence"/>
</dbReference>
<feature type="domain" description="VHS" evidence="5">
    <location>
        <begin position="70"/>
        <end position="199"/>
    </location>
</feature>
<dbReference type="InterPro" id="IPR002014">
    <property type="entry name" value="VHS_dom"/>
</dbReference>
<sequence length="496" mass="55492">MLTDVRAFVAKDTLVPTLHLSRVAGAEETNCAAEPRQTKSLTSPAQIAFTFTMFSQKKPYSAVTVTIERLTSETFEEDDLSGIPDLVEVIKLQASGPAEAARALRKKLKYGSVHRQIRALVLLDGLIQNAGPRFQRTFIDEPLLERLRVCGTSDLSDPDVRKKCSELFRSWAAEYQNTPGLERVARLYKELPRRKQVVTQDKSRVLRETEQDPFRDSEDEAEQNKPSPPVQASSQASSSRPPVSYPQPTQTIQSYSHTRSASGGGSFFSSSSKDKKKKDKNKKSKPFKLEAEKESMKATIAESSIAATNLNNALQSINRERERISENAVAVSRFEICKKLRRKILRYIHYVEDEQWLGGLLHANDELVVALMTFEQLDRSIDADSDSEDELAEQAHLYRMATEKHKQSLSPTEPASPSSPVADMAGLSLNSNNSHRRSAPPRPSHPAKLPTPPPRPLSPPSRQAESDDESEEDENDPFADRNAVETPMVERGEPRW</sequence>
<evidence type="ECO:0000259" key="6">
    <source>
        <dbReference type="PROSITE" id="PS50909"/>
    </source>
</evidence>
<gene>
    <name evidence="7" type="ORF">RRF57_001834</name>
</gene>
<dbReference type="EMBL" id="JAWHQM010000003">
    <property type="protein sequence ID" value="KAK5626119.1"/>
    <property type="molecule type" value="Genomic_DNA"/>
</dbReference>
<dbReference type="Gene3D" id="1.25.40.90">
    <property type="match status" value="1"/>
</dbReference>
<name>A0AAN7URM7_9PEZI</name>
<dbReference type="GO" id="GO:0043130">
    <property type="term" value="F:ubiquitin binding"/>
    <property type="evidence" value="ECO:0007669"/>
    <property type="project" value="InterPro"/>
</dbReference>
<feature type="compositionally biased region" description="Basic residues" evidence="4">
    <location>
        <begin position="274"/>
        <end position="286"/>
    </location>
</feature>
<evidence type="ECO:0000313" key="8">
    <source>
        <dbReference type="Proteomes" id="UP001305414"/>
    </source>
</evidence>
<dbReference type="GO" id="GO:0035091">
    <property type="term" value="F:phosphatidylinositol binding"/>
    <property type="evidence" value="ECO:0007669"/>
    <property type="project" value="InterPro"/>
</dbReference>
<reference evidence="7 8" key="1">
    <citation type="submission" date="2023-10" db="EMBL/GenBank/DDBJ databases">
        <title>Draft genome sequence of Xylaria bambusicola isolate GMP-LS, the root and basal stem rot pathogen of sugarcane in Indonesia.</title>
        <authorList>
            <person name="Selvaraj P."/>
            <person name="Muralishankar V."/>
            <person name="Muruganantham S."/>
            <person name="Sp S."/>
            <person name="Haryani S."/>
            <person name="Lau K.J.X."/>
            <person name="Naqvi N.I."/>
        </authorList>
    </citation>
    <scope>NUCLEOTIDE SEQUENCE [LARGE SCALE GENOMIC DNA]</scope>
    <source>
        <strain evidence="7">GMP-LS</strain>
    </source>
</reference>
<keyword evidence="2" id="KW-0813">Transport</keyword>
<dbReference type="SMART" id="SM00288">
    <property type="entry name" value="VHS"/>
    <property type="match status" value="1"/>
</dbReference>
<dbReference type="SUPFAM" id="SSF48464">
    <property type="entry name" value="ENTH/VHS domain"/>
    <property type="match status" value="1"/>
</dbReference>
<dbReference type="GO" id="GO:0015031">
    <property type="term" value="P:protein transport"/>
    <property type="evidence" value="ECO:0007669"/>
    <property type="project" value="UniProtKB-KW"/>
</dbReference>
<comment type="subunit">
    <text evidence="1">Component of the ESCRT-0 complex composed of HSE1 and VPS27.</text>
</comment>
<evidence type="ECO:0000259" key="5">
    <source>
        <dbReference type="PROSITE" id="PS50179"/>
    </source>
</evidence>
<dbReference type="GO" id="GO:0030479">
    <property type="term" value="C:actin cortical patch"/>
    <property type="evidence" value="ECO:0007669"/>
    <property type="project" value="TreeGrafter"/>
</dbReference>
<evidence type="ECO:0000256" key="3">
    <source>
        <dbReference type="ARBA" id="ARBA00022927"/>
    </source>
</evidence>
<dbReference type="Gene3D" id="1.20.58.160">
    <property type="match status" value="1"/>
</dbReference>
<organism evidence="7 8">
    <name type="scientific">Xylaria bambusicola</name>
    <dbReference type="NCBI Taxonomy" id="326684"/>
    <lineage>
        <taxon>Eukaryota</taxon>
        <taxon>Fungi</taxon>
        <taxon>Dikarya</taxon>
        <taxon>Ascomycota</taxon>
        <taxon>Pezizomycotina</taxon>
        <taxon>Sordariomycetes</taxon>
        <taxon>Xylariomycetidae</taxon>
        <taxon>Xylariales</taxon>
        <taxon>Xylariaceae</taxon>
        <taxon>Xylaria</taxon>
    </lineage>
</organism>
<dbReference type="AlphaFoldDB" id="A0AAN7URM7"/>
<dbReference type="PROSITE" id="PS50909">
    <property type="entry name" value="GAT"/>
    <property type="match status" value="1"/>
</dbReference>
<dbReference type="InterPro" id="IPR038425">
    <property type="entry name" value="GAT_sf"/>
</dbReference>
<evidence type="ECO:0000256" key="2">
    <source>
        <dbReference type="ARBA" id="ARBA00022448"/>
    </source>
</evidence>
<evidence type="ECO:0000313" key="7">
    <source>
        <dbReference type="EMBL" id="KAK5626119.1"/>
    </source>
</evidence>
<feature type="compositionally biased region" description="Basic and acidic residues" evidence="4">
    <location>
        <begin position="478"/>
        <end position="496"/>
    </location>
</feature>
<dbReference type="CDD" id="cd14232">
    <property type="entry name" value="GAT_LSB5"/>
    <property type="match status" value="1"/>
</dbReference>
<proteinExistence type="predicted"/>
<protein>
    <recommendedName>
        <fullName evidence="9">VHS domain-containing protein</fullName>
    </recommendedName>
</protein>
<dbReference type="PROSITE" id="PS50179">
    <property type="entry name" value="VHS"/>
    <property type="match status" value="1"/>
</dbReference>
<accession>A0AAN7URM7</accession>
<dbReference type="PANTHER" id="PTHR47789">
    <property type="entry name" value="LAS SEVENTEEN-BINDING PROTEIN 5"/>
    <property type="match status" value="1"/>
</dbReference>
<feature type="region of interest" description="Disordered" evidence="4">
    <location>
        <begin position="401"/>
        <end position="496"/>
    </location>
</feature>
<dbReference type="GO" id="GO:0006897">
    <property type="term" value="P:endocytosis"/>
    <property type="evidence" value="ECO:0007669"/>
    <property type="project" value="InterPro"/>
</dbReference>
<feature type="compositionally biased region" description="Acidic residues" evidence="4">
    <location>
        <begin position="466"/>
        <end position="477"/>
    </location>
</feature>
<keyword evidence="3" id="KW-0653">Protein transport</keyword>
<feature type="compositionally biased region" description="Polar residues" evidence="4">
    <location>
        <begin position="408"/>
        <end position="419"/>
    </location>
</feature>
<dbReference type="PANTHER" id="PTHR47789:SF1">
    <property type="entry name" value="LAS SEVENTEEN-BINDING PROTEIN 5"/>
    <property type="match status" value="1"/>
</dbReference>
<feature type="compositionally biased region" description="Pro residues" evidence="4">
    <location>
        <begin position="440"/>
        <end position="459"/>
    </location>
</feature>
<dbReference type="CDD" id="cd16980">
    <property type="entry name" value="VHS_Lsb5"/>
    <property type="match status" value="1"/>
</dbReference>
<feature type="compositionally biased region" description="Polar residues" evidence="4">
    <location>
        <begin position="246"/>
        <end position="261"/>
    </location>
</feature>
<feature type="compositionally biased region" description="Basic and acidic residues" evidence="4">
    <location>
        <begin position="201"/>
        <end position="216"/>
    </location>
</feature>
<dbReference type="GO" id="GO:0007015">
    <property type="term" value="P:actin filament organization"/>
    <property type="evidence" value="ECO:0007669"/>
    <property type="project" value="InterPro"/>
</dbReference>
<dbReference type="SUPFAM" id="SSF89009">
    <property type="entry name" value="GAT-like domain"/>
    <property type="match status" value="1"/>
</dbReference>
<dbReference type="Pfam" id="PF00790">
    <property type="entry name" value="VHS"/>
    <property type="match status" value="1"/>
</dbReference>
<evidence type="ECO:0000256" key="1">
    <source>
        <dbReference type="ARBA" id="ARBA00011446"/>
    </source>
</evidence>
<feature type="region of interest" description="Disordered" evidence="4">
    <location>
        <begin position="198"/>
        <end position="293"/>
    </location>
</feature>
<dbReference type="GO" id="GO:0007034">
    <property type="term" value="P:vacuolar transport"/>
    <property type="evidence" value="ECO:0007669"/>
    <property type="project" value="UniProtKB-ARBA"/>
</dbReference>
<dbReference type="InterPro" id="IPR044103">
    <property type="entry name" value="GAT_LSB5"/>
</dbReference>
<dbReference type="InterPro" id="IPR004152">
    <property type="entry name" value="GAT_dom"/>
</dbReference>
<feature type="compositionally biased region" description="Low complexity" evidence="4">
    <location>
        <begin position="230"/>
        <end position="242"/>
    </location>
</feature>
<evidence type="ECO:0000256" key="4">
    <source>
        <dbReference type="SAM" id="MobiDB-lite"/>
    </source>
</evidence>
<comment type="caution">
    <text evidence="7">The sequence shown here is derived from an EMBL/GenBank/DDBJ whole genome shotgun (WGS) entry which is preliminary data.</text>
</comment>
<dbReference type="GO" id="GO:0051666">
    <property type="term" value="P:actin cortical patch localization"/>
    <property type="evidence" value="ECO:0007669"/>
    <property type="project" value="TreeGrafter"/>
</dbReference>
<keyword evidence="8" id="KW-1185">Reference proteome</keyword>
<evidence type="ECO:0008006" key="9">
    <source>
        <dbReference type="Google" id="ProtNLM"/>
    </source>
</evidence>